<keyword evidence="4" id="KW-0808">Transferase</keyword>
<evidence type="ECO:0000256" key="6">
    <source>
        <dbReference type="PROSITE-ProRule" id="PRU00104"/>
    </source>
</evidence>
<protein>
    <recommendedName>
        <fullName evidence="3">HECT-type E3 ubiquitin transferase</fullName>
        <ecNumber evidence="3">2.3.2.26</ecNumber>
    </recommendedName>
</protein>
<feature type="domain" description="HECT" evidence="7">
    <location>
        <begin position="283"/>
        <end position="620"/>
    </location>
</feature>
<evidence type="ECO:0000259" key="7">
    <source>
        <dbReference type="PROSITE" id="PS50237"/>
    </source>
</evidence>
<keyword evidence="5 6" id="KW-0833">Ubl conjugation pathway</keyword>
<evidence type="ECO:0000256" key="2">
    <source>
        <dbReference type="ARBA" id="ARBA00004906"/>
    </source>
</evidence>
<dbReference type="GO" id="GO:0061630">
    <property type="term" value="F:ubiquitin protein ligase activity"/>
    <property type="evidence" value="ECO:0007669"/>
    <property type="project" value="UniProtKB-EC"/>
</dbReference>
<dbReference type="FunFam" id="3.90.1750.10:FF:000079">
    <property type="entry name" value="E3 ubiquitin-protein ligase"/>
    <property type="match status" value="1"/>
</dbReference>
<evidence type="ECO:0000256" key="5">
    <source>
        <dbReference type="ARBA" id="ARBA00022786"/>
    </source>
</evidence>
<comment type="catalytic activity">
    <reaction evidence="1">
        <text>S-ubiquitinyl-[E2 ubiquitin-conjugating enzyme]-L-cysteine + [acceptor protein]-L-lysine = [E2 ubiquitin-conjugating enzyme]-L-cysteine + N(6)-ubiquitinyl-[acceptor protein]-L-lysine.</text>
        <dbReference type="EC" id="2.3.2.26"/>
    </reaction>
</comment>
<evidence type="ECO:0000256" key="4">
    <source>
        <dbReference type="ARBA" id="ARBA00022679"/>
    </source>
</evidence>
<dbReference type="PANTHER" id="PTHR11254">
    <property type="entry name" value="HECT DOMAIN UBIQUITIN-PROTEIN LIGASE"/>
    <property type="match status" value="1"/>
</dbReference>
<dbReference type="Gene3D" id="3.30.2410.10">
    <property type="entry name" value="Hect, E3 ligase catalytic domain"/>
    <property type="match status" value="1"/>
</dbReference>
<dbReference type="PANTHER" id="PTHR11254:SF440">
    <property type="entry name" value="E3 UBIQUITIN-PROTEIN LIGASE NEDD-4"/>
    <property type="match status" value="1"/>
</dbReference>
<dbReference type="InterPro" id="IPR000569">
    <property type="entry name" value="HECT_dom"/>
</dbReference>
<dbReference type="InterPro" id="IPR050409">
    <property type="entry name" value="E3_ubiq-protein_ligase"/>
</dbReference>
<comment type="pathway">
    <text evidence="2">Protein modification; protein ubiquitination.</text>
</comment>
<gene>
    <name evidence="8" type="ORF">ASTO00021_LOCUS7453</name>
</gene>
<dbReference type="FunFam" id="3.30.2410.10:FF:000009">
    <property type="entry name" value="Probable E3 ubiquitin-protein ligase HECTD2"/>
    <property type="match status" value="1"/>
</dbReference>
<dbReference type="SMART" id="SM00119">
    <property type="entry name" value="HECTc"/>
    <property type="match status" value="1"/>
</dbReference>
<dbReference type="AlphaFoldDB" id="A0A7S3PFX2"/>
<evidence type="ECO:0000313" key="8">
    <source>
        <dbReference type="EMBL" id="CAE0437209.1"/>
    </source>
</evidence>
<dbReference type="EC" id="2.3.2.26" evidence="3"/>
<dbReference type="GO" id="GO:0016567">
    <property type="term" value="P:protein ubiquitination"/>
    <property type="evidence" value="ECO:0007669"/>
    <property type="project" value="TreeGrafter"/>
</dbReference>
<accession>A0A7S3PFX2</accession>
<reference evidence="8" key="1">
    <citation type="submission" date="2021-01" db="EMBL/GenBank/DDBJ databases">
        <authorList>
            <person name="Corre E."/>
            <person name="Pelletier E."/>
            <person name="Niang G."/>
            <person name="Scheremetjew M."/>
            <person name="Finn R."/>
            <person name="Kale V."/>
            <person name="Holt S."/>
            <person name="Cochrane G."/>
            <person name="Meng A."/>
            <person name="Brown T."/>
            <person name="Cohen L."/>
        </authorList>
    </citation>
    <scope>NUCLEOTIDE SEQUENCE</scope>
    <source>
        <strain evidence="8">GSBS06</strain>
    </source>
</reference>
<feature type="active site" description="Glycyl thioester intermediate" evidence="6">
    <location>
        <position position="591"/>
    </location>
</feature>
<dbReference type="PROSITE" id="PS50237">
    <property type="entry name" value="HECT"/>
    <property type="match status" value="1"/>
</dbReference>
<dbReference type="EMBL" id="HBIN01009998">
    <property type="protein sequence ID" value="CAE0437209.1"/>
    <property type="molecule type" value="Transcribed_RNA"/>
</dbReference>
<proteinExistence type="predicted"/>
<organism evidence="8">
    <name type="scientific">Aplanochytrium stocchinoi</name>
    <dbReference type="NCBI Taxonomy" id="215587"/>
    <lineage>
        <taxon>Eukaryota</taxon>
        <taxon>Sar</taxon>
        <taxon>Stramenopiles</taxon>
        <taxon>Bigyra</taxon>
        <taxon>Labyrinthulomycetes</taxon>
        <taxon>Thraustochytrida</taxon>
        <taxon>Thraustochytriidae</taxon>
        <taxon>Aplanochytrium</taxon>
    </lineage>
</organism>
<dbReference type="SUPFAM" id="SSF56204">
    <property type="entry name" value="Hect, E3 ligase catalytic domain"/>
    <property type="match status" value="1"/>
</dbReference>
<sequence length="627" mass="72091">MGSTGSKINRGRAGVSDQAQAQIIDIHSAPILSRGPSAQFWSQLGGGEAYGDKVTREKFIAKALHTQANEQWLRNAQPDRTLGWVRLLSEEKFSEMQGLDMECQKSIENTVDTVPKDILIEKLRILGQQPAEIADLGSLQDMMIGCKSSLQNLSEEELTILLGVTAADFSTCTTKQELIDRLAAVAWFGEGKFSDGFVRVFIGGDSLDLVPASKFSLDIEYKKYKISTDEIEVMSSKPFREKVKWFRGKCMEAKLRYEDGHVHIKVRREHLLDDSFGVFNKLNSKDLHKYFKFEFQGEEGQDAGGVAREWFELIAEKCFNVNIGLFEYSGVDNICYQINPSSYLAQDRDDEYFRFFGRIIGKALFESQTIKAHLTQPYYKHILGWPISIEDIEHVNPEYFGNMRRLQEIDDIESLYLDFTTTIEVFGEKQIVPLKPNGEEIDVTKRNLQEYIQLSMKHIMIDRIRYQLSQTLNGIYEVIPEIWLSIFDYRELELLMCGLPMIDVVSWKENTIYLGNYEKKGEKHKVVRWFWEVIEAASPIQRARFLQFCTGSSRVPIQGFGGLQGYDGNVRLFSIQSIDKKDSVFPRAHTCFNRVDLPEYSSRQELVQFMGQTLNIHEDFMNFKGME</sequence>
<dbReference type="GO" id="GO:0006511">
    <property type="term" value="P:ubiquitin-dependent protein catabolic process"/>
    <property type="evidence" value="ECO:0007669"/>
    <property type="project" value="TreeGrafter"/>
</dbReference>
<evidence type="ECO:0000256" key="3">
    <source>
        <dbReference type="ARBA" id="ARBA00012485"/>
    </source>
</evidence>
<evidence type="ECO:0000256" key="1">
    <source>
        <dbReference type="ARBA" id="ARBA00000885"/>
    </source>
</evidence>
<dbReference type="Gene3D" id="3.30.2160.10">
    <property type="entry name" value="Hect, E3 ligase catalytic domain"/>
    <property type="match status" value="1"/>
</dbReference>
<dbReference type="Gene3D" id="3.90.1750.10">
    <property type="entry name" value="Hect, E3 ligase catalytic domains"/>
    <property type="match status" value="1"/>
</dbReference>
<dbReference type="InterPro" id="IPR035983">
    <property type="entry name" value="Hect_E3_ubiquitin_ligase"/>
</dbReference>
<dbReference type="Pfam" id="PF00632">
    <property type="entry name" value="HECT"/>
    <property type="match status" value="1"/>
</dbReference>
<name>A0A7S3PFX2_9STRA</name>
<dbReference type="GO" id="GO:0005737">
    <property type="term" value="C:cytoplasm"/>
    <property type="evidence" value="ECO:0007669"/>
    <property type="project" value="TreeGrafter"/>
</dbReference>
<dbReference type="CDD" id="cd00078">
    <property type="entry name" value="HECTc"/>
    <property type="match status" value="1"/>
</dbReference>